<dbReference type="Pfam" id="PF08031">
    <property type="entry name" value="BBE"/>
    <property type="match status" value="1"/>
</dbReference>
<name>A0AAD9XZT7_COLKA</name>
<feature type="domain" description="FAD-binding PCMH-type" evidence="7">
    <location>
        <begin position="67"/>
        <end position="242"/>
    </location>
</feature>
<evidence type="ECO:0000256" key="5">
    <source>
        <dbReference type="ARBA" id="ARBA00023002"/>
    </source>
</evidence>
<dbReference type="InterPro" id="IPR050416">
    <property type="entry name" value="FAD-linked_Oxidoreductase"/>
</dbReference>
<dbReference type="PANTHER" id="PTHR42973:SF39">
    <property type="entry name" value="FAD-BINDING PCMH-TYPE DOMAIN-CONTAINING PROTEIN"/>
    <property type="match status" value="1"/>
</dbReference>
<comment type="cofactor">
    <cofactor evidence="1">
        <name>FAD</name>
        <dbReference type="ChEBI" id="CHEBI:57692"/>
    </cofactor>
</comment>
<evidence type="ECO:0000256" key="1">
    <source>
        <dbReference type="ARBA" id="ARBA00001974"/>
    </source>
</evidence>
<dbReference type="InterPro" id="IPR016166">
    <property type="entry name" value="FAD-bd_PCMH"/>
</dbReference>
<dbReference type="InterPro" id="IPR012951">
    <property type="entry name" value="BBE"/>
</dbReference>
<keyword evidence="9" id="KW-1185">Reference proteome</keyword>
<evidence type="ECO:0000256" key="3">
    <source>
        <dbReference type="ARBA" id="ARBA00022630"/>
    </source>
</evidence>
<feature type="chain" id="PRO_5042097314" evidence="6">
    <location>
        <begin position="20"/>
        <end position="506"/>
    </location>
</feature>
<evidence type="ECO:0000256" key="2">
    <source>
        <dbReference type="ARBA" id="ARBA00005466"/>
    </source>
</evidence>
<comment type="caution">
    <text evidence="8">The sequence shown here is derived from an EMBL/GenBank/DDBJ whole genome shotgun (WGS) entry which is preliminary data.</text>
</comment>
<feature type="signal peptide" evidence="6">
    <location>
        <begin position="1"/>
        <end position="19"/>
    </location>
</feature>
<keyword evidence="3" id="KW-0285">Flavoprotein</keyword>
<dbReference type="Pfam" id="PF01565">
    <property type="entry name" value="FAD_binding_4"/>
    <property type="match status" value="1"/>
</dbReference>
<keyword evidence="6" id="KW-0732">Signal</keyword>
<dbReference type="InterPro" id="IPR036318">
    <property type="entry name" value="FAD-bd_PCMH-like_sf"/>
</dbReference>
<dbReference type="Gene3D" id="3.40.462.20">
    <property type="match status" value="1"/>
</dbReference>
<dbReference type="Gene3D" id="3.30.465.10">
    <property type="match status" value="1"/>
</dbReference>
<dbReference type="InterPro" id="IPR006094">
    <property type="entry name" value="Oxid_FAD_bind_N"/>
</dbReference>
<evidence type="ECO:0000256" key="6">
    <source>
        <dbReference type="SAM" id="SignalP"/>
    </source>
</evidence>
<dbReference type="EMBL" id="VYYT01000566">
    <property type="protein sequence ID" value="KAK2731721.1"/>
    <property type="molecule type" value="Genomic_DNA"/>
</dbReference>
<reference evidence="8" key="1">
    <citation type="submission" date="2023-02" db="EMBL/GenBank/DDBJ databases">
        <title>Colletotrichum kahawae CIFC_Que2 genome sequencing and assembly.</title>
        <authorList>
            <person name="Baroncelli R."/>
        </authorList>
    </citation>
    <scope>NUCLEOTIDE SEQUENCE</scope>
    <source>
        <strain evidence="8">CIFC_Que2</strain>
    </source>
</reference>
<evidence type="ECO:0000259" key="7">
    <source>
        <dbReference type="PROSITE" id="PS51387"/>
    </source>
</evidence>
<dbReference type="GO" id="GO:0016491">
    <property type="term" value="F:oxidoreductase activity"/>
    <property type="evidence" value="ECO:0007669"/>
    <property type="project" value="UniProtKB-KW"/>
</dbReference>
<protein>
    <submittedName>
        <fullName evidence="8">Glucooligosaccharide oxidase</fullName>
    </submittedName>
</protein>
<dbReference type="GO" id="GO:0071949">
    <property type="term" value="F:FAD binding"/>
    <property type="evidence" value="ECO:0007669"/>
    <property type="project" value="InterPro"/>
</dbReference>
<dbReference type="InterPro" id="IPR016169">
    <property type="entry name" value="FAD-bd_PCMH_sub2"/>
</dbReference>
<dbReference type="PANTHER" id="PTHR42973">
    <property type="entry name" value="BINDING OXIDOREDUCTASE, PUTATIVE (AFU_ORTHOLOGUE AFUA_1G17690)-RELATED"/>
    <property type="match status" value="1"/>
</dbReference>
<gene>
    <name evidence="8" type="ORF">CKAH01_08877</name>
</gene>
<accession>A0AAD9XZT7</accession>
<keyword evidence="5" id="KW-0560">Oxidoreductase</keyword>
<dbReference type="SUPFAM" id="SSF56176">
    <property type="entry name" value="FAD-binding/transporter-associated domain-like"/>
    <property type="match status" value="1"/>
</dbReference>
<sequence>MRSSVFLYLATAAIPLCAANPLPQDVSTSSKVSKNTLQGCLNAAKAPISTQSSGDWSTQSSPYNTRIAFTPAIIVVATDPSHVQAAVKCGSQYGYKVTGRGGGHSYSSSGFGGENGHVVVQLDMMYAVTLQSDNTAVVQAGARLGHVATELFNQGGRAISHGSCPGAARVGVSGHSLHGGYGMSSHGYGLALDWIIEATVVVASGKIVKASTTQNADLFWALRGAGSSFGIVTEFKFNTFQAPDVVTTFVIPVPYNKNTQLVNILVGFQKYAANDMPAEMNMQASVNLDGVHINGLYFGDEDQTRDALSVLLNPLNIDIDTADIQQKDWIGQLEYYGGDPLDVTGPQSATDTFYASSLITKEVPKDGFKAFVDYLSSKAKSVNRGWFILIDVHGGKNSKTAQIDASSTAYPHRDKLLLWQFYDSSDGSAYPTNTAQGVGFMQNWMAAVSNKLAAGSWGRYANYADSQLSNADAQNQYYGANLPRLKSIKAQYDPKGLFTYPQGVSS</sequence>
<evidence type="ECO:0000256" key="4">
    <source>
        <dbReference type="ARBA" id="ARBA00022827"/>
    </source>
</evidence>
<keyword evidence="4" id="KW-0274">FAD</keyword>
<dbReference type="PROSITE" id="PS51387">
    <property type="entry name" value="FAD_PCMH"/>
    <property type="match status" value="1"/>
</dbReference>
<organism evidence="8 9">
    <name type="scientific">Colletotrichum kahawae</name>
    <name type="common">Coffee berry disease fungus</name>
    <dbReference type="NCBI Taxonomy" id="34407"/>
    <lineage>
        <taxon>Eukaryota</taxon>
        <taxon>Fungi</taxon>
        <taxon>Dikarya</taxon>
        <taxon>Ascomycota</taxon>
        <taxon>Pezizomycotina</taxon>
        <taxon>Sordariomycetes</taxon>
        <taxon>Hypocreomycetidae</taxon>
        <taxon>Glomerellales</taxon>
        <taxon>Glomerellaceae</taxon>
        <taxon>Colletotrichum</taxon>
        <taxon>Colletotrichum gloeosporioides species complex</taxon>
    </lineage>
</organism>
<proteinExistence type="inferred from homology"/>
<evidence type="ECO:0000313" key="8">
    <source>
        <dbReference type="EMBL" id="KAK2731721.1"/>
    </source>
</evidence>
<dbReference type="Proteomes" id="UP001281614">
    <property type="component" value="Unassembled WGS sequence"/>
</dbReference>
<evidence type="ECO:0000313" key="9">
    <source>
        <dbReference type="Proteomes" id="UP001281614"/>
    </source>
</evidence>
<dbReference type="AlphaFoldDB" id="A0AAD9XZT7"/>
<comment type="similarity">
    <text evidence="2">Belongs to the oxygen-dependent FAD-linked oxidoreductase family.</text>
</comment>